<evidence type="ECO:0000313" key="1">
    <source>
        <dbReference type="EMBL" id="KAI5662721.1"/>
    </source>
</evidence>
<sequence length="314" mass="34923">MDTSHGELYLLETTYDANTNEARLESVGEEFNRYREIVIHAIRPSFTTTEDINEEEELDIIFMNELRLYSPNITLIKKSHEVEAKFAEWLKKNVGIMPETKDAGARPTSLSNGAEENNSQGRAVENSFETSYMPQVMTALDVSRGAIGTPNLPSHDSQPFHIQPAGDINKVPNEGHEFAAQVASPPADQWMPSDGLTHLCTGKWTLKSLPTGLHGSLSDTELLEINPHLILEGLHRGSGGYILTGEVIGLIVLTLLIIRLRRGLFYYSLSGFLNRTKIGMVTPPQPVVLGQRDPNFLLFIPGYPRLLNVVNMMI</sequence>
<organism evidence="1 2">
    <name type="scientific">Catharanthus roseus</name>
    <name type="common">Madagascar periwinkle</name>
    <name type="synonym">Vinca rosea</name>
    <dbReference type="NCBI Taxonomy" id="4058"/>
    <lineage>
        <taxon>Eukaryota</taxon>
        <taxon>Viridiplantae</taxon>
        <taxon>Streptophyta</taxon>
        <taxon>Embryophyta</taxon>
        <taxon>Tracheophyta</taxon>
        <taxon>Spermatophyta</taxon>
        <taxon>Magnoliopsida</taxon>
        <taxon>eudicotyledons</taxon>
        <taxon>Gunneridae</taxon>
        <taxon>Pentapetalae</taxon>
        <taxon>asterids</taxon>
        <taxon>lamiids</taxon>
        <taxon>Gentianales</taxon>
        <taxon>Apocynaceae</taxon>
        <taxon>Rauvolfioideae</taxon>
        <taxon>Vinceae</taxon>
        <taxon>Catharanthinae</taxon>
        <taxon>Catharanthus</taxon>
    </lineage>
</organism>
<dbReference type="Proteomes" id="UP001060085">
    <property type="component" value="Linkage Group LG05"/>
</dbReference>
<keyword evidence="2" id="KW-1185">Reference proteome</keyword>
<evidence type="ECO:0000313" key="2">
    <source>
        <dbReference type="Proteomes" id="UP001060085"/>
    </source>
</evidence>
<name>A0ACC0AQ24_CATRO</name>
<dbReference type="EMBL" id="CM044705">
    <property type="protein sequence ID" value="KAI5662721.1"/>
    <property type="molecule type" value="Genomic_DNA"/>
</dbReference>
<gene>
    <name evidence="1" type="ORF">M9H77_22044</name>
</gene>
<accession>A0ACC0AQ24</accession>
<comment type="caution">
    <text evidence="1">The sequence shown here is derived from an EMBL/GenBank/DDBJ whole genome shotgun (WGS) entry which is preliminary data.</text>
</comment>
<reference evidence="2" key="1">
    <citation type="journal article" date="2023" name="Nat. Plants">
        <title>Single-cell RNA sequencing provides a high-resolution roadmap for understanding the multicellular compartmentation of specialized metabolism.</title>
        <authorList>
            <person name="Sun S."/>
            <person name="Shen X."/>
            <person name="Li Y."/>
            <person name="Li Y."/>
            <person name="Wang S."/>
            <person name="Li R."/>
            <person name="Zhang H."/>
            <person name="Shen G."/>
            <person name="Guo B."/>
            <person name="Wei J."/>
            <person name="Xu J."/>
            <person name="St-Pierre B."/>
            <person name="Chen S."/>
            <person name="Sun C."/>
        </authorList>
    </citation>
    <scope>NUCLEOTIDE SEQUENCE [LARGE SCALE GENOMIC DNA]</scope>
</reference>
<proteinExistence type="predicted"/>
<protein>
    <submittedName>
        <fullName evidence="1">Uncharacterized protein</fullName>
    </submittedName>
</protein>